<evidence type="ECO:0000313" key="2">
    <source>
        <dbReference type="EMBL" id="TYK02111.1"/>
    </source>
</evidence>
<accession>A0A5A7TQ88</accession>
<protein>
    <submittedName>
        <fullName evidence="1">LINE-1 retrotransposable element ORF2 protein</fullName>
    </submittedName>
</protein>
<evidence type="ECO:0000313" key="1">
    <source>
        <dbReference type="EMBL" id="KAA0045522.1"/>
    </source>
</evidence>
<evidence type="ECO:0000313" key="4">
    <source>
        <dbReference type="Proteomes" id="UP000321947"/>
    </source>
</evidence>
<dbReference type="AlphaFoldDB" id="A0A5A7TQ88"/>
<proteinExistence type="predicted"/>
<dbReference type="OrthoDB" id="1935611at2759"/>
<gene>
    <name evidence="2" type="ORF">E5676_scaffold680G00990</name>
    <name evidence="1" type="ORF">E6C27_scaffold243G00080</name>
</gene>
<name>A0A5A7TQ88_CUCMM</name>
<organism evidence="1 3">
    <name type="scientific">Cucumis melo var. makuwa</name>
    <name type="common">Oriental melon</name>
    <dbReference type="NCBI Taxonomy" id="1194695"/>
    <lineage>
        <taxon>Eukaryota</taxon>
        <taxon>Viridiplantae</taxon>
        <taxon>Streptophyta</taxon>
        <taxon>Embryophyta</taxon>
        <taxon>Tracheophyta</taxon>
        <taxon>Spermatophyta</taxon>
        <taxon>Magnoliopsida</taxon>
        <taxon>eudicotyledons</taxon>
        <taxon>Gunneridae</taxon>
        <taxon>Pentapetalae</taxon>
        <taxon>rosids</taxon>
        <taxon>fabids</taxon>
        <taxon>Cucurbitales</taxon>
        <taxon>Cucurbitaceae</taxon>
        <taxon>Benincaseae</taxon>
        <taxon>Cucumis</taxon>
    </lineage>
</organism>
<dbReference type="EMBL" id="SSTE01014401">
    <property type="protein sequence ID" value="KAA0045522.1"/>
    <property type="molecule type" value="Genomic_DNA"/>
</dbReference>
<dbReference type="Proteomes" id="UP000321947">
    <property type="component" value="Unassembled WGS sequence"/>
</dbReference>
<dbReference type="EMBL" id="SSTD01015891">
    <property type="protein sequence ID" value="TYK02111.1"/>
    <property type="molecule type" value="Genomic_DNA"/>
</dbReference>
<comment type="caution">
    <text evidence="1">The sequence shown here is derived from an EMBL/GenBank/DDBJ whole genome shotgun (WGS) entry which is preliminary data.</text>
</comment>
<dbReference type="Proteomes" id="UP000321393">
    <property type="component" value="Unassembled WGS sequence"/>
</dbReference>
<sequence length="107" mass="11784">MDYLNRILIDLEKKGVILMFVEDNDEYIKNLKFAIHLSEAASSLNINLSKSSISPINVDSSKVDLVASTWGINKYHLPLSYLGVPLGGKPSSAGNIFTYRKVGKLPS</sequence>
<evidence type="ECO:0000313" key="3">
    <source>
        <dbReference type="Proteomes" id="UP000321393"/>
    </source>
</evidence>
<reference evidence="3 4" key="1">
    <citation type="submission" date="2019-08" db="EMBL/GenBank/DDBJ databases">
        <title>Draft genome sequences of two oriental melons (Cucumis melo L. var makuwa).</title>
        <authorList>
            <person name="Kwon S.-Y."/>
        </authorList>
    </citation>
    <scope>NUCLEOTIDE SEQUENCE [LARGE SCALE GENOMIC DNA]</scope>
    <source>
        <strain evidence="4">cv. Chang Bougi</strain>
        <strain evidence="3">cv. SW 3</strain>
        <tissue evidence="1">Leaf</tissue>
    </source>
</reference>